<sequence length="94" mass="10093">MNKSLPCGVATLAALLSATPASADSLRCGQSLVQPGDHITEVVQDCGEPDRTTNIVNNEGVRIGTKATYTGDDRTHTRIVVYRGDQVIRVEVIR</sequence>
<evidence type="ECO:0000313" key="2">
    <source>
        <dbReference type="EMBL" id="TQE98734.1"/>
    </source>
</evidence>
<proteinExistence type="predicted"/>
<dbReference type="EMBL" id="VIFK01000143">
    <property type="protein sequence ID" value="TQE98734.1"/>
    <property type="molecule type" value="Genomic_DNA"/>
</dbReference>
<reference evidence="2 3" key="1">
    <citation type="submission" date="2019-06" db="EMBL/GenBank/DDBJ databases">
        <title>Metagenome assembled Genome of Spiribacter salinus SL48-SHIP from the microbial mat of Salt Lake 48 (Novosibirsk region, Russia).</title>
        <authorList>
            <person name="Shipova A."/>
            <person name="Rozanov A.S."/>
            <person name="Bryanskaya A.V."/>
            <person name="Peltek S.E."/>
        </authorList>
    </citation>
    <scope>NUCLEOTIDE SEQUENCE [LARGE SCALE GENOMIC DNA]</scope>
    <source>
        <strain evidence="2">SL48-SHIP-2</strain>
    </source>
</reference>
<dbReference type="AlphaFoldDB" id="A0A540VPN9"/>
<protein>
    <submittedName>
        <fullName evidence="2">DUF2845 domain-containing protein</fullName>
    </submittedName>
</protein>
<accession>A0A540VPN9</accession>
<keyword evidence="1" id="KW-0732">Signal</keyword>
<comment type="caution">
    <text evidence="2">The sequence shown here is derived from an EMBL/GenBank/DDBJ whole genome shotgun (WGS) entry which is preliminary data.</text>
</comment>
<dbReference type="Pfam" id="PF11006">
    <property type="entry name" value="DUF2845"/>
    <property type="match status" value="1"/>
</dbReference>
<dbReference type="Proteomes" id="UP000315400">
    <property type="component" value="Unassembled WGS sequence"/>
</dbReference>
<evidence type="ECO:0000256" key="1">
    <source>
        <dbReference type="SAM" id="SignalP"/>
    </source>
</evidence>
<organism evidence="2 3">
    <name type="scientific">Spiribacter salinus</name>
    <dbReference type="NCBI Taxonomy" id="1335746"/>
    <lineage>
        <taxon>Bacteria</taxon>
        <taxon>Pseudomonadati</taxon>
        <taxon>Pseudomonadota</taxon>
        <taxon>Gammaproteobacteria</taxon>
        <taxon>Chromatiales</taxon>
        <taxon>Ectothiorhodospiraceae</taxon>
        <taxon>Spiribacter</taxon>
    </lineage>
</organism>
<name>A0A540VPN9_9GAMM</name>
<feature type="signal peptide" evidence="1">
    <location>
        <begin position="1"/>
        <end position="23"/>
    </location>
</feature>
<gene>
    <name evidence="2" type="ORF">FKY71_12240</name>
</gene>
<dbReference type="InterPro" id="IPR021268">
    <property type="entry name" value="DUF2845"/>
</dbReference>
<feature type="chain" id="PRO_5021716586" evidence="1">
    <location>
        <begin position="24"/>
        <end position="94"/>
    </location>
</feature>
<evidence type="ECO:0000313" key="3">
    <source>
        <dbReference type="Proteomes" id="UP000315400"/>
    </source>
</evidence>